<sequence>MQATLTQFETYGGALVDLIEPRVEDISFDDIAISLSRIARFNGHSRAPYTVAQHSCIVANFLPEEHRVHGLLHDAPEYATGDLTSPLKLALSLICPEFRAAFKRIEGAFRVAIYQAAGIALPTPEVEAMVRRADLIALATEQREIMLSPNAWNLPLPASPRRIIPVDQKAAFLMYADALADCGILLGAPRARAA</sequence>
<keyword evidence="2" id="KW-1185">Reference proteome</keyword>
<evidence type="ECO:0000313" key="2">
    <source>
        <dbReference type="Proteomes" id="UP001224644"/>
    </source>
</evidence>
<gene>
    <name evidence="1" type="ORF">QWZ12_15770</name>
</gene>
<dbReference type="Gene3D" id="1.10.3210.10">
    <property type="entry name" value="Hypothetical protein af1432"/>
    <property type="match status" value="1"/>
</dbReference>
<dbReference type="Proteomes" id="UP001224644">
    <property type="component" value="Unassembled WGS sequence"/>
</dbReference>
<accession>A0ABT8BKI6</accession>
<dbReference type="EMBL" id="JAUFPX010000015">
    <property type="protein sequence ID" value="MDN3592055.1"/>
    <property type="molecule type" value="Genomic_DNA"/>
</dbReference>
<evidence type="ECO:0000313" key="1">
    <source>
        <dbReference type="EMBL" id="MDN3592055.1"/>
    </source>
</evidence>
<dbReference type="RefSeq" id="WP_238226112.1">
    <property type="nucleotide sequence ID" value="NZ_BPQD01000016.1"/>
</dbReference>
<dbReference type="SUPFAM" id="SSF109604">
    <property type="entry name" value="HD-domain/PDEase-like"/>
    <property type="match status" value="1"/>
</dbReference>
<reference evidence="2" key="1">
    <citation type="journal article" date="2019" name="Int. J. Syst. Evol. Microbiol.">
        <title>The Global Catalogue of Microorganisms (GCM) 10K type strain sequencing project: providing services to taxonomists for standard genome sequencing and annotation.</title>
        <authorList>
            <consortium name="The Broad Institute Genomics Platform"/>
            <consortium name="The Broad Institute Genome Sequencing Center for Infectious Disease"/>
            <person name="Wu L."/>
            <person name="Ma J."/>
        </authorList>
    </citation>
    <scope>NUCLEOTIDE SEQUENCE [LARGE SCALE GENOMIC DNA]</scope>
    <source>
        <strain evidence="2">CECT 7069</strain>
    </source>
</reference>
<comment type="caution">
    <text evidence="1">The sequence shown here is derived from an EMBL/GenBank/DDBJ whole genome shotgun (WGS) entry which is preliminary data.</text>
</comment>
<proteinExistence type="predicted"/>
<organism evidence="1 2">
    <name type="scientific">Methylobacterium adhaesivum</name>
    <dbReference type="NCBI Taxonomy" id="333297"/>
    <lineage>
        <taxon>Bacteria</taxon>
        <taxon>Pseudomonadati</taxon>
        <taxon>Pseudomonadota</taxon>
        <taxon>Alphaproteobacteria</taxon>
        <taxon>Hyphomicrobiales</taxon>
        <taxon>Methylobacteriaceae</taxon>
        <taxon>Methylobacterium</taxon>
    </lineage>
</organism>
<evidence type="ECO:0008006" key="3">
    <source>
        <dbReference type="Google" id="ProtNLM"/>
    </source>
</evidence>
<name>A0ABT8BKI6_9HYPH</name>
<protein>
    <recommendedName>
        <fullName evidence="3">Phosphohydrolase</fullName>
    </recommendedName>
</protein>